<protein>
    <recommendedName>
        <fullName evidence="4">Transmembrane protein</fullName>
    </recommendedName>
</protein>
<sequence>MMISIFFLYIVLLNLRQRKKNGEVVKEKQYLLINGASLDYKFHKKKDGKFFKLIWQLKYLFSIRLVPLNKAHPLISTIEQFRPIRLKVILLSQLKSFLYQNLGKSQQKKSRKNWFCKQDGCQYHVGQVIEKLKEKYYIRSSIQLR</sequence>
<keyword evidence="3" id="KW-1185">Reference proteome</keyword>
<dbReference type="EMBL" id="CAJJDM010000063">
    <property type="protein sequence ID" value="CAD8079906.1"/>
    <property type="molecule type" value="Genomic_DNA"/>
</dbReference>
<dbReference type="AlphaFoldDB" id="A0A8S1MRZ1"/>
<feature type="chain" id="PRO_5035897510" description="Transmembrane protein" evidence="1">
    <location>
        <begin position="23"/>
        <end position="145"/>
    </location>
</feature>
<feature type="signal peptide" evidence="1">
    <location>
        <begin position="1"/>
        <end position="22"/>
    </location>
</feature>
<accession>A0A8S1MRZ1</accession>
<dbReference type="Proteomes" id="UP000688137">
    <property type="component" value="Unassembled WGS sequence"/>
</dbReference>
<organism evidence="2 3">
    <name type="scientific">Paramecium primaurelia</name>
    <dbReference type="NCBI Taxonomy" id="5886"/>
    <lineage>
        <taxon>Eukaryota</taxon>
        <taxon>Sar</taxon>
        <taxon>Alveolata</taxon>
        <taxon>Ciliophora</taxon>
        <taxon>Intramacronucleata</taxon>
        <taxon>Oligohymenophorea</taxon>
        <taxon>Peniculida</taxon>
        <taxon>Parameciidae</taxon>
        <taxon>Paramecium</taxon>
    </lineage>
</organism>
<evidence type="ECO:0000313" key="2">
    <source>
        <dbReference type="EMBL" id="CAD8079906.1"/>
    </source>
</evidence>
<keyword evidence="1" id="KW-0732">Signal</keyword>
<name>A0A8S1MRZ1_PARPR</name>
<gene>
    <name evidence="2" type="ORF">PPRIM_AZ9-3.1.T0620261</name>
</gene>
<evidence type="ECO:0000313" key="3">
    <source>
        <dbReference type="Proteomes" id="UP000688137"/>
    </source>
</evidence>
<evidence type="ECO:0000256" key="1">
    <source>
        <dbReference type="SAM" id="SignalP"/>
    </source>
</evidence>
<comment type="caution">
    <text evidence="2">The sequence shown here is derived from an EMBL/GenBank/DDBJ whole genome shotgun (WGS) entry which is preliminary data.</text>
</comment>
<evidence type="ECO:0008006" key="4">
    <source>
        <dbReference type="Google" id="ProtNLM"/>
    </source>
</evidence>
<proteinExistence type="predicted"/>
<reference evidence="2" key="1">
    <citation type="submission" date="2021-01" db="EMBL/GenBank/DDBJ databases">
        <authorList>
            <consortium name="Genoscope - CEA"/>
            <person name="William W."/>
        </authorList>
    </citation>
    <scope>NUCLEOTIDE SEQUENCE</scope>
</reference>